<dbReference type="InterPro" id="IPR005467">
    <property type="entry name" value="His_kinase_dom"/>
</dbReference>
<dbReference type="InterPro" id="IPR036890">
    <property type="entry name" value="HATPase_C_sf"/>
</dbReference>
<name>A0ABT0I2N2_9LACO</name>
<comment type="caution">
    <text evidence="10">The sequence shown here is derived from an EMBL/GenBank/DDBJ whole genome shotgun (WGS) entry which is preliminary data.</text>
</comment>
<evidence type="ECO:0000313" key="11">
    <source>
        <dbReference type="Proteomes" id="UP001522905"/>
    </source>
</evidence>
<dbReference type="Gene3D" id="1.10.287.130">
    <property type="match status" value="1"/>
</dbReference>
<proteinExistence type="predicted"/>
<evidence type="ECO:0000313" key="10">
    <source>
        <dbReference type="EMBL" id="MCK8624983.1"/>
    </source>
</evidence>
<accession>A0ABT0I2N2</accession>
<keyword evidence="5" id="KW-0808">Transferase</keyword>
<dbReference type="SMART" id="SM00388">
    <property type="entry name" value="HisKA"/>
    <property type="match status" value="1"/>
</dbReference>
<dbReference type="Pfam" id="PF00512">
    <property type="entry name" value="HisKA"/>
    <property type="match status" value="1"/>
</dbReference>
<keyword evidence="8" id="KW-1133">Transmembrane helix</keyword>
<dbReference type="InterPro" id="IPR036097">
    <property type="entry name" value="HisK_dim/P_sf"/>
</dbReference>
<dbReference type="PANTHER" id="PTHR45453:SF1">
    <property type="entry name" value="PHOSPHATE REGULON SENSOR PROTEIN PHOR"/>
    <property type="match status" value="1"/>
</dbReference>
<dbReference type="CDD" id="cd00075">
    <property type="entry name" value="HATPase"/>
    <property type="match status" value="1"/>
</dbReference>
<evidence type="ECO:0000256" key="6">
    <source>
        <dbReference type="ARBA" id="ARBA00022777"/>
    </source>
</evidence>
<evidence type="ECO:0000256" key="2">
    <source>
        <dbReference type="ARBA" id="ARBA00004370"/>
    </source>
</evidence>
<protein>
    <recommendedName>
        <fullName evidence="3">histidine kinase</fullName>
        <ecNumber evidence="3">2.7.13.3</ecNumber>
    </recommendedName>
</protein>
<dbReference type="EC" id="2.7.13.3" evidence="3"/>
<feature type="transmembrane region" description="Helical" evidence="8">
    <location>
        <begin position="20"/>
        <end position="37"/>
    </location>
</feature>
<dbReference type="Gene3D" id="3.30.565.10">
    <property type="entry name" value="Histidine kinase-like ATPase, C-terminal domain"/>
    <property type="match status" value="1"/>
</dbReference>
<dbReference type="InterPro" id="IPR004358">
    <property type="entry name" value="Sig_transdc_His_kin-like_C"/>
</dbReference>
<comment type="catalytic activity">
    <reaction evidence="1">
        <text>ATP + protein L-histidine = ADP + protein N-phospho-L-histidine.</text>
        <dbReference type="EC" id="2.7.13.3"/>
    </reaction>
</comment>
<evidence type="ECO:0000259" key="9">
    <source>
        <dbReference type="PROSITE" id="PS50109"/>
    </source>
</evidence>
<keyword evidence="6 10" id="KW-0418">Kinase</keyword>
<organism evidence="10 11">
    <name type="scientific">Apilactobacillus xinyiensis</name>
    <dbReference type="NCBI Taxonomy" id="2841032"/>
    <lineage>
        <taxon>Bacteria</taxon>
        <taxon>Bacillati</taxon>
        <taxon>Bacillota</taxon>
        <taxon>Bacilli</taxon>
        <taxon>Lactobacillales</taxon>
        <taxon>Lactobacillaceae</taxon>
        <taxon>Apilactobacillus</taxon>
    </lineage>
</organism>
<dbReference type="EMBL" id="JAJIAO010000005">
    <property type="protein sequence ID" value="MCK8624983.1"/>
    <property type="molecule type" value="Genomic_DNA"/>
</dbReference>
<dbReference type="SMART" id="SM00387">
    <property type="entry name" value="HATPase_c"/>
    <property type="match status" value="1"/>
</dbReference>
<keyword evidence="4" id="KW-0597">Phosphoprotein</keyword>
<keyword evidence="8" id="KW-0812">Transmembrane</keyword>
<evidence type="ECO:0000256" key="7">
    <source>
        <dbReference type="ARBA" id="ARBA00023012"/>
    </source>
</evidence>
<sequence>MKKNNPENQQQFKLFIKELITFAFLFFTLGLIVYYLFQNSVYGNIDAAMREQKNRIINNSHQLPLHIQKDKDGSVAGVLPPERNASFQTNLIVFDENGRILNQSMLGERNFTLLRNTTLDLSKLNKIVDLPLASDELSAHFRSLLIKVPKNNQNVLYAGHYVLILQNIDADLLAINSFIEALIITLIIFWILAIAISYFLSKSSMKPIIKSWLRQRDFSSNAAHELRTPLTVIQNQMEYLLTKPKDTVMDQIKPISTSLDEIQHLKILTNRLLMLARSDSNIIQVNLQNTQLNSWFNNILTPYTEIASSQNKQLLVNVNASGNGMLDQDLIRQLMVILLDNAIKYTSAHGEIEVSINRVKDSLDIKVSDNGIGISNSDKVHIFDRFYRTDKSRNSKTGGNGLGLSIAQWIVTEHKGKISVKDNYPTGTIFQVTISLK</sequence>
<dbReference type="Pfam" id="PF02518">
    <property type="entry name" value="HATPase_c"/>
    <property type="match status" value="1"/>
</dbReference>
<feature type="domain" description="Histidine kinase" evidence="9">
    <location>
        <begin position="221"/>
        <end position="437"/>
    </location>
</feature>
<dbReference type="CDD" id="cd00082">
    <property type="entry name" value="HisKA"/>
    <property type="match status" value="1"/>
</dbReference>
<dbReference type="PRINTS" id="PR00344">
    <property type="entry name" value="BCTRLSENSOR"/>
</dbReference>
<dbReference type="PANTHER" id="PTHR45453">
    <property type="entry name" value="PHOSPHATE REGULON SENSOR PROTEIN PHOR"/>
    <property type="match status" value="1"/>
</dbReference>
<gene>
    <name evidence="10" type="ORF">LNP07_05565</name>
</gene>
<dbReference type="InterPro" id="IPR003661">
    <property type="entry name" value="HisK_dim/P_dom"/>
</dbReference>
<evidence type="ECO:0000256" key="3">
    <source>
        <dbReference type="ARBA" id="ARBA00012438"/>
    </source>
</evidence>
<dbReference type="InterPro" id="IPR050351">
    <property type="entry name" value="BphY/WalK/GraS-like"/>
</dbReference>
<dbReference type="Proteomes" id="UP001522905">
    <property type="component" value="Unassembled WGS sequence"/>
</dbReference>
<keyword evidence="11" id="KW-1185">Reference proteome</keyword>
<comment type="subcellular location">
    <subcellularLocation>
        <location evidence="2">Membrane</location>
    </subcellularLocation>
</comment>
<evidence type="ECO:0000256" key="5">
    <source>
        <dbReference type="ARBA" id="ARBA00022679"/>
    </source>
</evidence>
<dbReference type="SUPFAM" id="SSF55874">
    <property type="entry name" value="ATPase domain of HSP90 chaperone/DNA topoisomerase II/histidine kinase"/>
    <property type="match status" value="1"/>
</dbReference>
<evidence type="ECO:0000256" key="8">
    <source>
        <dbReference type="SAM" id="Phobius"/>
    </source>
</evidence>
<dbReference type="PROSITE" id="PS50109">
    <property type="entry name" value="HIS_KIN"/>
    <property type="match status" value="1"/>
</dbReference>
<keyword evidence="7" id="KW-0902">Two-component regulatory system</keyword>
<evidence type="ECO:0000256" key="4">
    <source>
        <dbReference type="ARBA" id="ARBA00022553"/>
    </source>
</evidence>
<dbReference type="GO" id="GO:0016301">
    <property type="term" value="F:kinase activity"/>
    <property type="evidence" value="ECO:0007669"/>
    <property type="project" value="UniProtKB-KW"/>
</dbReference>
<dbReference type="InterPro" id="IPR003594">
    <property type="entry name" value="HATPase_dom"/>
</dbReference>
<dbReference type="SUPFAM" id="SSF47384">
    <property type="entry name" value="Homodimeric domain of signal transducing histidine kinase"/>
    <property type="match status" value="1"/>
</dbReference>
<feature type="transmembrane region" description="Helical" evidence="8">
    <location>
        <begin position="181"/>
        <end position="200"/>
    </location>
</feature>
<evidence type="ECO:0000256" key="1">
    <source>
        <dbReference type="ARBA" id="ARBA00000085"/>
    </source>
</evidence>
<dbReference type="RefSeq" id="WP_248601822.1">
    <property type="nucleotide sequence ID" value="NZ_JAJIAO010000005.1"/>
</dbReference>
<keyword evidence="8" id="KW-0472">Membrane</keyword>
<reference evidence="10 11" key="1">
    <citation type="submission" date="2021-11" db="EMBL/GenBank/DDBJ databases">
        <title>Comparative genomics of bee honey and flower isolates.</title>
        <authorList>
            <person name="Bechtner J.D."/>
            <person name="Gallus M.K."/>
            <person name="Ehrmann M."/>
        </authorList>
    </citation>
    <scope>NUCLEOTIDE SEQUENCE [LARGE SCALE GENOMIC DNA]</scope>
    <source>
        <strain evidence="10 11">M161</strain>
    </source>
</reference>